<dbReference type="EMBL" id="QVQW01000008">
    <property type="protein sequence ID" value="RKU47598.1"/>
    <property type="molecule type" value="Genomic_DNA"/>
</dbReference>
<keyword evidence="2" id="KW-1185">Reference proteome</keyword>
<comment type="caution">
    <text evidence="1">The sequence shown here is derived from an EMBL/GenBank/DDBJ whole genome shotgun (WGS) entry which is preliminary data.</text>
</comment>
<organism evidence="1 2">
    <name type="scientific">Coniochaeta pulveracea</name>
    <dbReference type="NCBI Taxonomy" id="177199"/>
    <lineage>
        <taxon>Eukaryota</taxon>
        <taxon>Fungi</taxon>
        <taxon>Dikarya</taxon>
        <taxon>Ascomycota</taxon>
        <taxon>Pezizomycotina</taxon>
        <taxon>Sordariomycetes</taxon>
        <taxon>Sordariomycetidae</taxon>
        <taxon>Coniochaetales</taxon>
        <taxon>Coniochaetaceae</taxon>
        <taxon>Coniochaeta</taxon>
    </lineage>
</organism>
<dbReference type="AlphaFoldDB" id="A0A420YI75"/>
<accession>A0A420YI75</accession>
<name>A0A420YI75_9PEZI</name>
<gene>
    <name evidence="1" type="ORF">DL546_007873</name>
</gene>
<sequence length="137" mass="15050">MSVSLGGSRGLPLHFHIVNRFRRPQFEHRFSGKPGPGGVDHQWFASKARSRGYGRSNMKDTNIERTVGSYHAVSPPLPRWLDATLFESYKGESHKLSAIAFRPLPADLHCSVSVALKGGGGLARHDSLFGWIEAATP</sequence>
<proteinExistence type="predicted"/>
<protein>
    <submittedName>
        <fullName evidence="1">Uncharacterized protein</fullName>
    </submittedName>
</protein>
<dbReference type="Proteomes" id="UP000275385">
    <property type="component" value="Unassembled WGS sequence"/>
</dbReference>
<evidence type="ECO:0000313" key="2">
    <source>
        <dbReference type="Proteomes" id="UP000275385"/>
    </source>
</evidence>
<reference evidence="1 2" key="1">
    <citation type="submission" date="2018-08" db="EMBL/GenBank/DDBJ databases">
        <title>Draft genome of the lignicolous fungus Coniochaeta pulveracea.</title>
        <authorList>
            <person name="Borstlap C.J."/>
            <person name="De Witt R.N."/>
            <person name="Botha A."/>
            <person name="Volschenk H."/>
        </authorList>
    </citation>
    <scope>NUCLEOTIDE SEQUENCE [LARGE SCALE GENOMIC DNA]</scope>
    <source>
        <strain evidence="1 2">CAB683</strain>
    </source>
</reference>
<evidence type="ECO:0000313" key="1">
    <source>
        <dbReference type="EMBL" id="RKU47598.1"/>
    </source>
</evidence>